<protein>
    <submittedName>
        <fullName evidence="1">Uncharacterized protein</fullName>
    </submittedName>
</protein>
<evidence type="ECO:0000313" key="1">
    <source>
        <dbReference type="EMBL" id="CAD8415559.1"/>
    </source>
</evidence>
<proteinExistence type="predicted"/>
<accession>A0A7S0C886</accession>
<gene>
    <name evidence="1" type="ORF">PINE0816_LOCUS11694</name>
</gene>
<sequence>MSLTANFLLSFALGFKVGPLKENEVDFFADWLGKAYRSNSPILGFGNDKITVSKSGACLHADDSSPKFELGNRSLPGKKPPVDGVFENDIDDVDDFLKHGPKERSYVLGKKLRIYV</sequence>
<organism evidence="1">
    <name type="scientific">Proboscia inermis</name>
    <dbReference type="NCBI Taxonomy" id="420281"/>
    <lineage>
        <taxon>Eukaryota</taxon>
        <taxon>Sar</taxon>
        <taxon>Stramenopiles</taxon>
        <taxon>Ochrophyta</taxon>
        <taxon>Bacillariophyta</taxon>
        <taxon>Coscinodiscophyceae</taxon>
        <taxon>Rhizosoleniophycidae</taxon>
        <taxon>Rhizosoleniales</taxon>
        <taxon>Rhizosoleniaceae</taxon>
        <taxon>Proboscia</taxon>
    </lineage>
</organism>
<reference evidence="1" key="1">
    <citation type="submission" date="2021-01" db="EMBL/GenBank/DDBJ databases">
        <authorList>
            <person name="Corre E."/>
            <person name="Pelletier E."/>
            <person name="Niang G."/>
            <person name="Scheremetjew M."/>
            <person name="Finn R."/>
            <person name="Kale V."/>
            <person name="Holt S."/>
            <person name="Cochrane G."/>
            <person name="Meng A."/>
            <person name="Brown T."/>
            <person name="Cohen L."/>
        </authorList>
    </citation>
    <scope>NUCLEOTIDE SEQUENCE</scope>
    <source>
        <strain evidence="1">CCAP1064/1</strain>
    </source>
</reference>
<name>A0A7S0C886_9STRA</name>
<dbReference type="AlphaFoldDB" id="A0A7S0C886"/>
<dbReference type="EMBL" id="HBEL01025150">
    <property type="protein sequence ID" value="CAD8415559.1"/>
    <property type="molecule type" value="Transcribed_RNA"/>
</dbReference>